<feature type="domain" description="Helitron helicase-like" evidence="1">
    <location>
        <begin position="296"/>
        <end position="423"/>
    </location>
</feature>
<name>A0A9P6ZAD8_9FUNG</name>
<dbReference type="InterPro" id="IPR025476">
    <property type="entry name" value="Helitron_helicase-like"/>
</dbReference>
<dbReference type="EMBL" id="JAANIU010000217">
    <property type="protein sequence ID" value="KAG1574018.1"/>
    <property type="molecule type" value="Genomic_DNA"/>
</dbReference>
<evidence type="ECO:0000313" key="2">
    <source>
        <dbReference type="EMBL" id="KAG1574018.1"/>
    </source>
</evidence>
<sequence length="522" mass="59923">MQKPDGFGCVCLKVLYPEDQFFRNISGAVNLPCMEWKLQPICIADDETMKMVCKFHLNTAEEEFSNLFMVYPGDLVPETKDLNYRERSVLSPIKLMSQITRKSTLVHGRIGHHEVKDPMYTTHIYEFAEMAYGVTLSLFFVRGDPAIIRKKIVEDAYRALQRTHPLLSRYDMPNLTFSLVNYHDSENKKHVNIYKGWLNNALFTNENVNPQVTDVEFKDLIIGEDNVGKMVRYSHPSLLALIFPYLFTTCTGHYSMVPQNVEDFNNHSGIYSISESQGGVSQATMNLESLSSYVKKQLFIQDRRFVRDPSFLVFMLNLIEKRNIAAANRFVVSTKGRNNLRQSDVVNPVTGKMNKNIVSTVPSQIRSSYAYKRKNFLGLQCIFENLGAPQLFLIFTCDDKSEDFKGILSDGIRFPWEDPVLFSQQIGGSWVMEIQDRGSPHIHMVLWTSKFVQELIEMNTIHTWFPEGSSSNDPIMHDLVNRLQLHKSTAREVTPPRNAVLDIPNHTLQSPFSILNTAVHWE</sequence>
<accession>A0A9P6ZAD8</accession>
<dbReference type="AlphaFoldDB" id="A0A9P6ZAD8"/>
<dbReference type="Pfam" id="PF14214">
    <property type="entry name" value="Helitron_like_N"/>
    <property type="match status" value="1"/>
</dbReference>
<evidence type="ECO:0000313" key="3">
    <source>
        <dbReference type="Proteomes" id="UP000740926"/>
    </source>
</evidence>
<evidence type="ECO:0000259" key="1">
    <source>
        <dbReference type="Pfam" id="PF14214"/>
    </source>
</evidence>
<proteinExistence type="predicted"/>
<keyword evidence="3" id="KW-1185">Reference proteome</keyword>
<organism evidence="2 3">
    <name type="scientific">Rhizopus delemar</name>
    <dbReference type="NCBI Taxonomy" id="936053"/>
    <lineage>
        <taxon>Eukaryota</taxon>
        <taxon>Fungi</taxon>
        <taxon>Fungi incertae sedis</taxon>
        <taxon>Mucoromycota</taxon>
        <taxon>Mucoromycotina</taxon>
        <taxon>Mucoromycetes</taxon>
        <taxon>Mucorales</taxon>
        <taxon>Mucorineae</taxon>
        <taxon>Rhizopodaceae</taxon>
        <taxon>Rhizopus</taxon>
    </lineage>
</organism>
<protein>
    <recommendedName>
        <fullName evidence="1">Helitron helicase-like domain-containing protein</fullName>
    </recommendedName>
</protein>
<dbReference type="Proteomes" id="UP000740926">
    <property type="component" value="Unassembled WGS sequence"/>
</dbReference>
<gene>
    <name evidence="2" type="ORF">G6F50_002336</name>
</gene>
<reference evidence="2 3" key="1">
    <citation type="journal article" date="2020" name="Microb. Genom.">
        <title>Genetic diversity of clinical and environmental Mucorales isolates obtained from an investigation of mucormycosis cases among solid organ transplant recipients.</title>
        <authorList>
            <person name="Nguyen M.H."/>
            <person name="Kaul D."/>
            <person name="Muto C."/>
            <person name="Cheng S.J."/>
            <person name="Richter R.A."/>
            <person name="Bruno V.M."/>
            <person name="Liu G."/>
            <person name="Beyhan S."/>
            <person name="Sundermann A.J."/>
            <person name="Mounaud S."/>
            <person name="Pasculle A.W."/>
            <person name="Nierman W.C."/>
            <person name="Driscoll E."/>
            <person name="Cumbie R."/>
            <person name="Clancy C.J."/>
            <person name="Dupont C.L."/>
        </authorList>
    </citation>
    <scope>NUCLEOTIDE SEQUENCE [LARGE SCALE GENOMIC DNA]</scope>
    <source>
        <strain evidence="2 3">GL24</strain>
    </source>
</reference>
<comment type="caution">
    <text evidence="2">The sequence shown here is derived from an EMBL/GenBank/DDBJ whole genome shotgun (WGS) entry which is preliminary data.</text>
</comment>